<keyword evidence="4" id="KW-1185">Reference proteome</keyword>
<organism evidence="3 4">
    <name type="scientific">Hyaloscypha variabilis (strain UAMH 11265 / GT02V1 / F)</name>
    <name type="common">Meliniomyces variabilis</name>
    <dbReference type="NCBI Taxonomy" id="1149755"/>
    <lineage>
        <taxon>Eukaryota</taxon>
        <taxon>Fungi</taxon>
        <taxon>Dikarya</taxon>
        <taxon>Ascomycota</taxon>
        <taxon>Pezizomycotina</taxon>
        <taxon>Leotiomycetes</taxon>
        <taxon>Helotiales</taxon>
        <taxon>Hyaloscyphaceae</taxon>
        <taxon>Hyaloscypha</taxon>
        <taxon>Hyaloscypha variabilis</taxon>
    </lineage>
</organism>
<dbReference type="AlphaFoldDB" id="A0A2J6RMM8"/>
<gene>
    <name evidence="3" type="ORF">L207DRAFT_583611</name>
</gene>
<feature type="compositionally biased region" description="Polar residues" evidence="1">
    <location>
        <begin position="1"/>
        <end position="19"/>
    </location>
</feature>
<dbReference type="Pfam" id="PF13810">
    <property type="entry name" value="DUF4185"/>
    <property type="match status" value="1"/>
</dbReference>
<dbReference type="InterPro" id="IPR025442">
    <property type="entry name" value="DUF4185"/>
</dbReference>
<feature type="domain" description="DUF4185" evidence="2">
    <location>
        <begin position="50"/>
        <end position="366"/>
    </location>
</feature>
<dbReference type="Proteomes" id="UP000235786">
    <property type="component" value="Unassembled WGS sequence"/>
</dbReference>
<proteinExistence type="predicted"/>
<accession>A0A2J6RMM8</accession>
<evidence type="ECO:0000256" key="1">
    <source>
        <dbReference type="SAM" id="MobiDB-lite"/>
    </source>
</evidence>
<feature type="region of interest" description="Disordered" evidence="1">
    <location>
        <begin position="1"/>
        <end position="25"/>
    </location>
</feature>
<evidence type="ECO:0000313" key="4">
    <source>
        <dbReference type="Proteomes" id="UP000235786"/>
    </source>
</evidence>
<evidence type="ECO:0000313" key="3">
    <source>
        <dbReference type="EMBL" id="PMD39759.1"/>
    </source>
</evidence>
<reference evidence="3 4" key="1">
    <citation type="submission" date="2016-04" db="EMBL/GenBank/DDBJ databases">
        <title>A degradative enzymes factory behind the ericoid mycorrhizal symbiosis.</title>
        <authorList>
            <consortium name="DOE Joint Genome Institute"/>
            <person name="Martino E."/>
            <person name="Morin E."/>
            <person name="Grelet G."/>
            <person name="Kuo A."/>
            <person name="Kohler A."/>
            <person name="Daghino S."/>
            <person name="Barry K."/>
            <person name="Choi C."/>
            <person name="Cichocki N."/>
            <person name="Clum A."/>
            <person name="Copeland A."/>
            <person name="Hainaut M."/>
            <person name="Haridas S."/>
            <person name="Labutti K."/>
            <person name="Lindquist E."/>
            <person name="Lipzen A."/>
            <person name="Khouja H.-R."/>
            <person name="Murat C."/>
            <person name="Ohm R."/>
            <person name="Olson A."/>
            <person name="Spatafora J."/>
            <person name="Veneault-Fourrey C."/>
            <person name="Henrissat B."/>
            <person name="Grigoriev I."/>
            <person name="Martin F."/>
            <person name="Perotto S."/>
        </authorList>
    </citation>
    <scope>NUCLEOTIDE SEQUENCE [LARGE SCALE GENOMIC DNA]</scope>
    <source>
        <strain evidence="3 4">F</strain>
    </source>
</reference>
<name>A0A2J6RMM8_HYAVF</name>
<protein>
    <recommendedName>
        <fullName evidence="2">DUF4185 domain-containing protein</fullName>
    </recommendedName>
</protein>
<dbReference type="EMBL" id="KZ613946">
    <property type="protein sequence ID" value="PMD39759.1"/>
    <property type="molecule type" value="Genomic_DNA"/>
</dbReference>
<sequence>MSSDLSPTSRDQNDLGSNNPERRVVWPPKLILQTPMGYLRDSSGNDLPRDIGRSSAFSDGTVVFQFGDTFCHSMNGQFTGLSPNNASICNDSANPTVSSYFSIQDSIGGRNSEQQVPALLKFFPGEGDSETHFLKFWCFSGIVETHIDERGNRCGVCYYEVRELKREPIDDGVYLYTGIALVTWNREHLFLEARREMFPQGPQLFLADEPRFGAFCAVMGNESRYIYLYGHTPDNSKSVVLARVSPQSTIHKESYEYWSGSSWSSRVSDSKPVFTTMQHGQIFRTDMFGRDSPWKYAFIGCNSWGDSKAQFGRAMQPQGPWDIHEVKGLRTYSMQQYDPSPFSYCFYPHPWAFKTERDGDLIITWSEGGMRGGVIAELLRFETTE</sequence>
<evidence type="ECO:0000259" key="2">
    <source>
        <dbReference type="Pfam" id="PF13810"/>
    </source>
</evidence>
<dbReference type="OrthoDB" id="2583188at2759"/>